<organism evidence="2 3">
    <name type="scientific">Fusarium floridanum</name>
    <dbReference type="NCBI Taxonomy" id="1325733"/>
    <lineage>
        <taxon>Eukaryota</taxon>
        <taxon>Fungi</taxon>
        <taxon>Dikarya</taxon>
        <taxon>Ascomycota</taxon>
        <taxon>Pezizomycotina</taxon>
        <taxon>Sordariomycetes</taxon>
        <taxon>Hypocreomycetidae</taxon>
        <taxon>Hypocreales</taxon>
        <taxon>Nectriaceae</taxon>
        <taxon>Fusarium</taxon>
        <taxon>Fusarium solani species complex</taxon>
    </lineage>
</organism>
<feature type="region of interest" description="Disordered" evidence="1">
    <location>
        <begin position="595"/>
        <end position="616"/>
    </location>
</feature>
<gene>
    <name evidence="2" type="ORF">CEP51_011752</name>
</gene>
<feature type="region of interest" description="Disordered" evidence="1">
    <location>
        <begin position="1"/>
        <end position="25"/>
    </location>
</feature>
<dbReference type="Proteomes" id="UP000287972">
    <property type="component" value="Unassembled WGS sequence"/>
</dbReference>
<feature type="compositionally biased region" description="Low complexity" evidence="1">
    <location>
        <begin position="601"/>
        <end position="612"/>
    </location>
</feature>
<sequence length="629" mass="70681">MSSSSTISTTISTDPSSKSLGHQEDNVIPSKSQIYQTFARSKLIWQNLHKRATSMRLQRDTITLSHLIYGLPAMPDDLRGVKDVAGQATWEMMKTRGCDTLHRTMTEEKRRWTLTRRRPTLCMISDHCHFSYIDTKSNGIALLFFGWAYILCMTLLEKQHIPMCYSGNNISAIPDHDEHHSDGQELTVDIGHVSEEEFRWWTSLVSPGQGWRSASGKQQPVWAIAYTGTIKVRLVAQVLSSTSPNPSPPSSRQAVKFLSRFASMYNLDSQVPLALAMALTLPLHNDTASMVKLPRPFLTRQDSRAASLSSIEQEYNNLSRYMTLSSNPVFLSSTLWAVFWEPGVECNLVSPWCDPIIDVVKPLVDGGELEMLGHILALRRPNVAPLWYGIAACGQTRTILAVVPFLQSLYTPVPSRPIPEVAAWTGSPQSFMDLRESGAYLQAGDQVARADVWRLRHECWDVELEGAPFRNPPMCPWPPFGFMKADELELPVRLHVNCDRHQWVYLGWTWLLGNGAVMVKTLLPQKSSSSLFKAELQVDLATSSVPDLDYSLDHVASERAVGDVFRWVAIEMEPAGKDIYLHPWVDAQADLEMCGNDRTDSNSSRSQSSSHSPAERVEDWVMNIDMECV</sequence>
<reference evidence="2 3" key="1">
    <citation type="submission" date="2017-06" db="EMBL/GenBank/DDBJ databases">
        <title>Comparative genomic analysis of Ambrosia Fusariam Clade fungi.</title>
        <authorList>
            <person name="Stajich J.E."/>
            <person name="Carrillo J."/>
            <person name="Kijimoto T."/>
            <person name="Eskalen A."/>
            <person name="O'Donnell K."/>
            <person name="Kasson M."/>
        </authorList>
    </citation>
    <scope>NUCLEOTIDE SEQUENCE [LARGE SCALE GENOMIC DNA]</scope>
    <source>
        <strain evidence="2 3">NRRL62606</strain>
    </source>
</reference>
<dbReference type="EMBL" id="NKCL01000411">
    <property type="protein sequence ID" value="RSL73503.1"/>
    <property type="molecule type" value="Genomic_DNA"/>
</dbReference>
<feature type="compositionally biased region" description="Low complexity" evidence="1">
    <location>
        <begin position="1"/>
        <end position="19"/>
    </location>
</feature>
<evidence type="ECO:0000256" key="1">
    <source>
        <dbReference type="SAM" id="MobiDB-lite"/>
    </source>
</evidence>
<protein>
    <submittedName>
        <fullName evidence="2">Uncharacterized protein</fullName>
    </submittedName>
</protein>
<comment type="caution">
    <text evidence="2">The sequence shown here is derived from an EMBL/GenBank/DDBJ whole genome shotgun (WGS) entry which is preliminary data.</text>
</comment>
<proteinExistence type="predicted"/>
<dbReference type="AlphaFoldDB" id="A0A428R7L2"/>
<keyword evidence="3" id="KW-1185">Reference proteome</keyword>
<evidence type="ECO:0000313" key="2">
    <source>
        <dbReference type="EMBL" id="RSL73503.1"/>
    </source>
</evidence>
<name>A0A428R7L2_9HYPO</name>
<accession>A0A428R7L2</accession>
<evidence type="ECO:0000313" key="3">
    <source>
        <dbReference type="Proteomes" id="UP000287972"/>
    </source>
</evidence>